<protein>
    <submittedName>
        <fullName evidence="2">Uncharacterized protein</fullName>
    </submittedName>
</protein>
<feature type="transmembrane region" description="Helical" evidence="1">
    <location>
        <begin position="6"/>
        <end position="39"/>
    </location>
</feature>
<sequence>MVIQFGGILYMVLCSIVVKVHCFVISVVPIIHIFMLSVACIRGWSKRNFFTINTLSGLL</sequence>
<keyword evidence="1" id="KW-0472">Membrane</keyword>
<reference evidence="2" key="2">
    <citation type="journal article" date="2015" name="Data Brief">
        <title>Shoot transcriptome of the giant reed, Arundo donax.</title>
        <authorList>
            <person name="Barrero R.A."/>
            <person name="Guerrero F.D."/>
            <person name="Moolhuijzen P."/>
            <person name="Goolsby J.A."/>
            <person name="Tidwell J."/>
            <person name="Bellgard S.E."/>
            <person name="Bellgard M.I."/>
        </authorList>
    </citation>
    <scope>NUCLEOTIDE SEQUENCE</scope>
    <source>
        <tissue evidence="2">Shoot tissue taken approximately 20 cm above the soil surface</tissue>
    </source>
</reference>
<accession>A0A0A9E237</accession>
<dbReference type="EMBL" id="GBRH01203814">
    <property type="protein sequence ID" value="JAD94081.1"/>
    <property type="molecule type" value="Transcribed_RNA"/>
</dbReference>
<proteinExistence type="predicted"/>
<name>A0A0A9E237_ARUDO</name>
<dbReference type="AlphaFoldDB" id="A0A0A9E237"/>
<evidence type="ECO:0000313" key="2">
    <source>
        <dbReference type="EMBL" id="JAD94081.1"/>
    </source>
</evidence>
<keyword evidence="1" id="KW-1133">Transmembrane helix</keyword>
<keyword evidence="1" id="KW-0812">Transmembrane</keyword>
<evidence type="ECO:0000256" key="1">
    <source>
        <dbReference type="SAM" id="Phobius"/>
    </source>
</evidence>
<reference evidence="2" key="1">
    <citation type="submission" date="2014-09" db="EMBL/GenBank/DDBJ databases">
        <authorList>
            <person name="Magalhaes I.L.F."/>
            <person name="Oliveira U."/>
            <person name="Santos F.R."/>
            <person name="Vidigal T.H.D.A."/>
            <person name="Brescovit A.D."/>
            <person name="Santos A.J."/>
        </authorList>
    </citation>
    <scope>NUCLEOTIDE SEQUENCE</scope>
    <source>
        <tissue evidence="2">Shoot tissue taken approximately 20 cm above the soil surface</tissue>
    </source>
</reference>
<organism evidence="2">
    <name type="scientific">Arundo donax</name>
    <name type="common">Giant reed</name>
    <name type="synonym">Donax arundinaceus</name>
    <dbReference type="NCBI Taxonomy" id="35708"/>
    <lineage>
        <taxon>Eukaryota</taxon>
        <taxon>Viridiplantae</taxon>
        <taxon>Streptophyta</taxon>
        <taxon>Embryophyta</taxon>
        <taxon>Tracheophyta</taxon>
        <taxon>Spermatophyta</taxon>
        <taxon>Magnoliopsida</taxon>
        <taxon>Liliopsida</taxon>
        <taxon>Poales</taxon>
        <taxon>Poaceae</taxon>
        <taxon>PACMAD clade</taxon>
        <taxon>Arundinoideae</taxon>
        <taxon>Arundineae</taxon>
        <taxon>Arundo</taxon>
    </lineage>
</organism>